<name>A0A9W6X8A2_9STRA</name>
<accession>A0A9W6X8A2</accession>
<evidence type="ECO:0000256" key="1">
    <source>
        <dbReference type="SAM" id="MobiDB-lite"/>
    </source>
</evidence>
<dbReference type="AlphaFoldDB" id="A0A9W6X8A2"/>
<evidence type="ECO:0000313" key="3">
    <source>
        <dbReference type="Proteomes" id="UP001165121"/>
    </source>
</evidence>
<gene>
    <name evidence="2" type="ORF">Pfra01_000832100</name>
</gene>
<sequence>MLLSVDHYHVSSIVEQLMRGGKMNDYSEFEEEEEVDLQNLIGTKPSFGSGPSSMGRGSHQAAKTSPKSAVKKQAAVEEEDEFDADF</sequence>
<feature type="region of interest" description="Disordered" evidence="1">
    <location>
        <begin position="41"/>
        <end position="86"/>
    </location>
</feature>
<reference evidence="2" key="1">
    <citation type="submission" date="2023-04" db="EMBL/GenBank/DDBJ databases">
        <title>Phytophthora fragariaefolia NBRC 109709.</title>
        <authorList>
            <person name="Ichikawa N."/>
            <person name="Sato H."/>
            <person name="Tonouchi N."/>
        </authorList>
    </citation>
    <scope>NUCLEOTIDE SEQUENCE</scope>
    <source>
        <strain evidence="2">NBRC 109709</strain>
    </source>
</reference>
<dbReference type="Proteomes" id="UP001165121">
    <property type="component" value="Unassembled WGS sequence"/>
</dbReference>
<comment type="caution">
    <text evidence="2">The sequence shown here is derived from an EMBL/GenBank/DDBJ whole genome shotgun (WGS) entry which is preliminary data.</text>
</comment>
<feature type="compositionally biased region" description="Acidic residues" evidence="1">
    <location>
        <begin position="76"/>
        <end position="86"/>
    </location>
</feature>
<dbReference type="OrthoDB" id="167475at2759"/>
<proteinExistence type="predicted"/>
<keyword evidence="3" id="KW-1185">Reference proteome</keyword>
<organism evidence="2 3">
    <name type="scientific">Phytophthora fragariaefolia</name>
    <dbReference type="NCBI Taxonomy" id="1490495"/>
    <lineage>
        <taxon>Eukaryota</taxon>
        <taxon>Sar</taxon>
        <taxon>Stramenopiles</taxon>
        <taxon>Oomycota</taxon>
        <taxon>Peronosporomycetes</taxon>
        <taxon>Peronosporales</taxon>
        <taxon>Peronosporaceae</taxon>
        <taxon>Phytophthora</taxon>
    </lineage>
</organism>
<protein>
    <submittedName>
        <fullName evidence="2">Unnamed protein product</fullName>
    </submittedName>
</protein>
<evidence type="ECO:0000313" key="2">
    <source>
        <dbReference type="EMBL" id="GMF33482.1"/>
    </source>
</evidence>
<dbReference type="EMBL" id="BSXT01000742">
    <property type="protein sequence ID" value="GMF33482.1"/>
    <property type="molecule type" value="Genomic_DNA"/>
</dbReference>